<dbReference type="PROSITE" id="PS50059">
    <property type="entry name" value="FKBP_PPIASE"/>
    <property type="match status" value="1"/>
</dbReference>
<dbReference type="Gene3D" id="3.10.50.40">
    <property type="match status" value="1"/>
</dbReference>
<evidence type="ECO:0000256" key="2">
    <source>
        <dbReference type="ARBA" id="ARBA00013194"/>
    </source>
</evidence>
<feature type="domain" description="PPIase FKBP-type" evidence="6">
    <location>
        <begin position="272"/>
        <end position="361"/>
    </location>
</feature>
<evidence type="ECO:0000313" key="7">
    <source>
        <dbReference type="EMBL" id="VAX42012.1"/>
    </source>
</evidence>
<name>A0A3B1DMM3_9ZZZZ</name>
<dbReference type="GO" id="GO:0016829">
    <property type="term" value="F:lyase activity"/>
    <property type="evidence" value="ECO:0007669"/>
    <property type="project" value="InterPro"/>
</dbReference>
<dbReference type="AlphaFoldDB" id="A0A3B1DMM3"/>
<dbReference type="PANTHER" id="PTHR43811">
    <property type="entry name" value="FKBP-TYPE PEPTIDYL-PROLYL CIS-TRANS ISOMERASE FKPA"/>
    <property type="match status" value="1"/>
</dbReference>
<dbReference type="SUPFAM" id="SSF54534">
    <property type="entry name" value="FKBP-like"/>
    <property type="match status" value="1"/>
</dbReference>
<keyword evidence="3" id="KW-0697">Rotamase</keyword>
<organism evidence="7">
    <name type="scientific">hydrothermal vent metagenome</name>
    <dbReference type="NCBI Taxonomy" id="652676"/>
    <lineage>
        <taxon>unclassified sequences</taxon>
        <taxon>metagenomes</taxon>
        <taxon>ecological metagenomes</taxon>
    </lineage>
</organism>
<dbReference type="InterPro" id="IPR038672">
    <property type="entry name" value="CpcT/CpeT_sf"/>
</dbReference>
<feature type="region of interest" description="Disordered" evidence="5">
    <location>
        <begin position="364"/>
        <end position="386"/>
    </location>
</feature>
<comment type="catalytic activity">
    <reaction evidence="1">
        <text>[protein]-peptidylproline (omega=180) = [protein]-peptidylproline (omega=0)</text>
        <dbReference type="Rhea" id="RHEA:16237"/>
        <dbReference type="Rhea" id="RHEA-COMP:10747"/>
        <dbReference type="Rhea" id="RHEA-COMP:10748"/>
        <dbReference type="ChEBI" id="CHEBI:83833"/>
        <dbReference type="ChEBI" id="CHEBI:83834"/>
        <dbReference type="EC" id="5.2.1.8"/>
    </reaction>
</comment>
<feature type="region of interest" description="Disordered" evidence="5">
    <location>
        <begin position="26"/>
        <end position="55"/>
    </location>
</feature>
<dbReference type="InterPro" id="IPR046357">
    <property type="entry name" value="PPIase_dom_sf"/>
</dbReference>
<evidence type="ECO:0000256" key="1">
    <source>
        <dbReference type="ARBA" id="ARBA00000971"/>
    </source>
</evidence>
<evidence type="ECO:0000256" key="3">
    <source>
        <dbReference type="ARBA" id="ARBA00023110"/>
    </source>
</evidence>
<feature type="compositionally biased region" description="Low complexity" evidence="5">
    <location>
        <begin position="34"/>
        <end position="43"/>
    </location>
</feature>
<gene>
    <name evidence="7" type="ORF">MNBD_PLANCTO03-2385</name>
</gene>
<protein>
    <recommendedName>
        <fullName evidence="2">peptidylprolyl isomerase</fullName>
        <ecNumber evidence="2">5.2.1.8</ecNumber>
    </recommendedName>
</protein>
<evidence type="ECO:0000256" key="5">
    <source>
        <dbReference type="SAM" id="MobiDB-lite"/>
    </source>
</evidence>
<dbReference type="Pfam" id="PF06206">
    <property type="entry name" value="CpeT"/>
    <property type="match status" value="1"/>
</dbReference>
<dbReference type="InterPro" id="IPR001179">
    <property type="entry name" value="PPIase_FKBP_dom"/>
</dbReference>
<reference evidence="7" key="1">
    <citation type="submission" date="2018-06" db="EMBL/GenBank/DDBJ databases">
        <authorList>
            <person name="Zhirakovskaya E."/>
        </authorList>
    </citation>
    <scope>NUCLEOTIDE SEQUENCE</scope>
</reference>
<dbReference type="Pfam" id="PF00254">
    <property type="entry name" value="FKBP_C"/>
    <property type="match status" value="1"/>
</dbReference>
<proteinExistence type="predicted"/>
<dbReference type="Gene3D" id="2.40.128.590">
    <property type="entry name" value="CpcT/CpeT domain"/>
    <property type="match status" value="1"/>
</dbReference>
<dbReference type="GO" id="GO:0003755">
    <property type="term" value="F:peptidyl-prolyl cis-trans isomerase activity"/>
    <property type="evidence" value="ECO:0007669"/>
    <property type="project" value="UniProtKB-KW"/>
</dbReference>
<sequence length="386" mass="41663">MKKIPTLLLTSVMLLGLPAAVLGQDDHAGHNHAKPAANAAAQPPAEPAPERGPMVWSEPDFAAIAEMMIGSWQTTAPVAQADDPTQTAKVVMSIAPANLTELPDTLYIETARSDSIETPYRAAFLQLYRRQGELRMRTLEIRAPGASINDLLIGLWAAPEFIPDIPREAMIATLDLAFTKVGDAWVGQTPYPYPTAVGGAVEMTSQMKIEEDTIETADRGYAADGSVVWGSSAGDHYTFERIDSPYTVDRRENGLVVITLRDNTDSDPFSEGDRVAFQYSGWLTTGRMFDTSRRQNGKPLSYTAPGNLIPGWMMATEGMSNGDWRKFIVPSEIGYGDKSAARGAIPPNSTLVFEAECVSVQPGFTQPNLITKPAGGGGDGHEGHDH</sequence>
<evidence type="ECO:0000259" key="6">
    <source>
        <dbReference type="PROSITE" id="PS50059"/>
    </source>
</evidence>
<evidence type="ECO:0000256" key="4">
    <source>
        <dbReference type="ARBA" id="ARBA00023235"/>
    </source>
</evidence>
<dbReference type="PANTHER" id="PTHR43811:SF19">
    <property type="entry name" value="39 KDA FK506-BINDING NUCLEAR PROTEIN"/>
    <property type="match status" value="1"/>
</dbReference>
<dbReference type="EMBL" id="UOGK01000626">
    <property type="protein sequence ID" value="VAX42012.1"/>
    <property type="molecule type" value="Genomic_DNA"/>
</dbReference>
<keyword evidence="4" id="KW-0413">Isomerase</keyword>
<accession>A0A3B1DMM3</accession>
<dbReference type="InterPro" id="IPR010404">
    <property type="entry name" value="CpcT/CpeT"/>
</dbReference>
<dbReference type="EC" id="5.2.1.8" evidence="2"/>